<proteinExistence type="predicted"/>
<protein>
    <submittedName>
        <fullName evidence="1">Uncharacterized protein</fullName>
    </submittedName>
</protein>
<organism evidence="1 2">
    <name type="scientific">Chryseobacterium taiwanense</name>
    <dbReference type="NCBI Taxonomy" id="363331"/>
    <lineage>
        <taxon>Bacteria</taxon>
        <taxon>Pseudomonadati</taxon>
        <taxon>Bacteroidota</taxon>
        <taxon>Flavobacteriia</taxon>
        <taxon>Flavobacteriales</taxon>
        <taxon>Weeksellaceae</taxon>
        <taxon>Chryseobacterium group</taxon>
        <taxon>Chryseobacterium</taxon>
    </lineage>
</organism>
<reference evidence="1 2" key="1">
    <citation type="submission" date="2014-12" db="EMBL/GenBank/DDBJ databases">
        <title>Genome sequencing of Chryseobacterium taiwanense TPW19.</title>
        <authorList>
            <person name="Tan P.W."/>
            <person name="Chan K.-G."/>
        </authorList>
    </citation>
    <scope>NUCLEOTIDE SEQUENCE [LARGE SCALE GENOMIC DNA]</scope>
    <source>
        <strain evidence="1 2">TPW19</strain>
    </source>
</reference>
<dbReference type="EMBL" id="JWTA01000001">
    <property type="protein sequence ID" value="KIC65046.1"/>
    <property type="molecule type" value="Genomic_DNA"/>
</dbReference>
<dbReference type="Proteomes" id="UP000031167">
    <property type="component" value="Unassembled WGS sequence"/>
</dbReference>
<dbReference type="AlphaFoldDB" id="A0A0B4DE96"/>
<keyword evidence="2" id="KW-1185">Reference proteome</keyword>
<sequence>MHTNDYKKSVPFWDGFYFVFNSCFHNFQLEDSGSNFIFTLIKNKKLKETYNTVGFIETYYIERDKAMKYE</sequence>
<evidence type="ECO:0000313" key="2">
    <source>
        <dbReference type="Proteomes" id="UP000031167"/>
    </source>
</evidence>
<evidence type="ECO:0000313" key="1">
    <source>
        <dbReference type="EMBL" id="KIC65046.1"/>
    </source>
</evidence>
<comment type="caution">
    <text evidence="1">The sequence shown here is derived from an EMBL/GenBank/DDBJ whole genome shotgun (WGS) entry which is preliminary data.</text>
</comment>
<accession>A0A0B4DE96</accession>
<name>A0A0B4DE96_9FLAO</name>
<dbReference type="STRING" id="363331.RM51_00935"/>
<gene>
    <name evidence="1" type="ORF">RM51_00935</name>
</gene>